<comment type="caution">
    <text evidence="1">The sequence shown here is derived from an EMBL/GenBank/DDBJ whole genome shotgun (WGS) entry which is preliminary data.</text>
</comment>
<reference evidence="2" key="1">
    <citation type="submission" date="2017-09" db="EMBL/GenBank/DDBJ databases">
        <title>Depth-based differentiation of microbial function through sediment-hosted aquifers and enrichment of novel symbionts in the deep terrestrial subsurface.</title>
        <authorList>
            <person name="Probst A.J."/>
            <person name="Ladd B."/>
            <person name="Jarett J.K."/>
            <person name="Geller-Mcgrath D.E."/>
            <person name="Sieber C.M.K."/>
            <person name="Emerson J.B."/>
            <person name="Anantharaman K."/>
            <person name="Thomas B.C."/>
            <person name="Malmstrom R."/>
            <person name="Stieglmeier M."/>
            <person name="Klingl A."/>
            <person name="Woyke T."/>
            <person name="Ryan C.M."/>
            <person name="Banfield J.F."/>
        </authorList>
    </citation>
    <scope>NUCLEOTIDE SEQUENCE [LARGE SCALE GENOMIC DNA]</scope>
</reference>
<proteinExistence type="predicted"/>
<dbReference type="Gene3D" id="3.40.50.1000">
    <property type="entry name" value="HAD superfamily/HAD-like"/>
    <property type="match status" value="1"/>
</dbReference>
<dbReference type="EMBL" id="PETL01000125">
    <property type="protein sequence ID" value="PIV64370.1"/>
    <property type="molecule type" value="Genomic_DNA"/>
</dbReference>
<organism evidence="1 2">
    <name type="scientific">bacterium (Candidatus Ratteibacteria) CG01_land_8_20_14_3_00_40_19</name>
    <dbReference type="NCBI Taxonomy" id="2014290"/>
    <lineage>
        <taxon>Bacteria</taxon>
        <taxon>Candidatus Ratteibacteria</taxon>
    </lineage>
</organism>
<protein>
    <recommendedName>
        <fullName evidence="3">Haloacid dehalogenase</fullName>
    </recommendedName>
</protein>
<name>A0A2M7E9F1_9BACT</name>
<accession>A0A2M7E9F1</accession>
<evidence type="ECO:0000313" key="2">
    <source>
        <dbReference type="Proteomes" id="UP000228886"/>
    </source>
</evidence>
<dbReference type="InterPro" id="IPR023214">
    <property type="entry name" value="HAD_sf"/>
</dbReference>
<evidence type="ECO:0008006" key="3">
    <source>
        <dbReference type="Google" id="ProtNLM"/>
    </source>
</evidence>
<evidence type="ECO:0000313" key="1">
    <source>
        <dbReference type="EMBL" id="PIV64370.1"/>
    </source>
</evidence>
<dbReference type="Proteomes" id="UP000228886">
    <property type="component" value="Unassembled WGS sequence"/>
</dbReference>
<gene>
    <name evidence="1" type="ORF">COS11_02530</name>
</gene>
<sequence length="251" mass="28866">MEEIAPHIYSNWQREELSERLKKVDLTLIDMDDCIYPGTTNLALLRNLFLILFRRGEYKTLFKIMGYLPILLGMKCLQLLGLGVDNCRLILFFSRMISNISFCYLQTAVFPISSNSFPGVKETLTIFSRRSKIGLISLGLEIVLEEYKRQFKDGEIPLIDFCDGVQVNRLKVIDKGEKARERIQEFKAKMPLVIGHNRDDLGMIKMVKEKNGLVLGFNPSREVAKQCDIIVSAKDWQPLAEYLQPLLGNER</sequence>
<dbReference type="AlphaFoldDB" id="A0A2M7E9F1"/>